<reference evidence="2" key="1">
    <citation type="submission" date="2016-11" db="EMBL/GenBank/DDBJ databases">
        <authorList>
            <person name="Varghese N."/>
            <person name="Submissions S."/>
        </authorList>
    </citation>
    <scope>NUCLEOTIDE SEQUENCE [LARGE SCALE GENOMIC DNA]</scope>
    <source>
        <strain evidence="2">DX253</strain>
    </source>
</reference>
<accession>A0A1M6YMT5</accession>
<dbReference type="OrthoDB" id="334705at2157"/>
<gene>
    <name evidence="1" type="ORF">SAMN05444342_3211</name>
</gene>
<sequence length="65" mass="7376">MQPELASRTRSGDLDRLFCQVCGERFDADAATDDGWHYQCPNDDCDGAGIREDLYPVRDVLPSRR</sequence>
<dbReference type="RefSeq" id="WP_018129055.1">
    <property type="nucleotide sequence ID" value="NZ_AEMG01000003.1"/>
</dbReference>
<proteinExistence type="predicted"/>
<dbReference type="AlphaFoldDB" id="A0A1M6YMT5"/>
<evidence type="ECO:0000313" key="2">
    <source>
        <dbReference type="Proteomes" id="UP000184203"/>
    </source>
</evidence>
<dbReference type="Proteomes" id="UP000184203">
    <property type="component" value="Unassembled WGS sequence"/>
</dbReference>
<organism evidence="1 2">
    <name type="scientific">Haladaptatus paucihalophilus DX253</name>
    <dbReference type="NCBI Taxonomy" id="797209"/>
    <lineage>
        <taxon>Archaea</taxon>
        <taxon>Methanobacteriati</taxon>
        <taxon>Methanobacteriota</taxon>
        <taxon>Stenosarchaea group</taxon>
        <taxon>Halobacteria</taxon>
        <taxon>Halobacteriales</taxon>
        <taxon>Haladaptataceae</taxon>
        <taxon>Haladaptatus</taxon>
    </lineage>
</organism>
<name>A0A1M6YMT5_HALPU</name>
<dbReference type="EMBL" id="FRAN01000005">
    <property type="protein sequence ID" value="SHL19423.1"/>
    <property type="molecule type" value="Genomic_DNA"/>
</dbReference>
<protein>
    <submittedName>
        <fullName evidence="1">Uncharacterized protein</fullName>
    </submittedName>
</protein>
<dbReference type="GeneID" id="300004007"/>
<keyword evidence="2" id="KW-1185">Reference proteome</keyword>
<evidence type="ECO:0000313" key="1">
    <source>
        <dbReference type="EMBL" id="SHL19423.1"/>
    </source>
</evidence>